<evidence type="ECO:0000313" key="1">
    <source>
        <dbReference type="EMBL" id="ORV02043.1"/>
    </source>
</evidence>
<accession>A0A1X1RAC1</accession>
<proteinExistence type="predicted"/>
<dbReference type="EMBL" id="LQOJ01000042">
    <property type="protein sequence ID" value="ORV02043.1"/>
    <property type="molecule type" value="Genomic_DNA"/>
</dbReference>
<reference evidence="1 2" key="1">
    <citation type="submission" date="2016-01" db="EMBL/GenBank/DDBJ databases">
        <title>The new phylogeny of the genus Mycobacterium.</title>
        <authorList>
            <person name="Tarcisio F."/>
            <person name="Conor M."/>
            <person name="Antonella G."/>
            <person name="Elisabetta G."/>
            <person name="Giulia F.S."/>
            <person name="Sara T."/>
            <person name="Anna F."/>
            <person name="Clotilde B."/>
            <person name="Roberto B."/>
            <person name="Veronica D.S."/>
            <person name="Fabio R."/>
            <person name="Monica P."/>
            <person name="Olivier J."/>
            <person name="Enrico T."/>
            <person name="Nicola S."/>
        </authorList>
    </citation>
    <scope>NUCLEOTIDE SEQUENCE [LARGE SCALE GENOMIC DNA]</scope>
    <source>
        <strain evidence="1 2">DSM 44179</strain>
    </source>
</reference>
<name>A0A1X1RAC1_MYCFA</name>
<keyword evidence="2" id="KW-1185">Reference proteome</keyword>
<comment type="caution">
    <text evidence="1">The sequence shown here is derived from an EMBL/GenBank/DDBJ whole genome shotgun (WGS) entry which is preliminary data.</text>
</comment>
<dbReference type="AlphaFoldDB" id="A0A1X1RAC1"/>
<protein>
    <submittedName>
        <fullName evidence="1">Uncharacterized protein</fullName>
    </submittedName>
</protein>
<dbReference type="OrthoDB" id="4818302at2"/>
<gene>
    <name evidence="1" type="ORF">AWC04_12485</name>
</gene>
<dbReference type="RefSeq" id="WP_085096665.1">
    <property type="nucleotide sequence ID" value="NZ_AP022603.1"/>
</dbReference>
<sequence>MPKLISSRIISALLVAALCLLGIAPAPMAVAAPSAIAATLPALDPAAGPATGTPEGYYYQGVDPTLATLTKGSEQLSQKYLIDHDIYDLDLKTLTPGTLEHFLKRWTMYKGKWSFERWRDAYITIIENQRKGMAFEKFVFEKFGLDPTQWRTNARLPAELLEKSRPYDITNTYDKGGEVSIPPVGDRVVFELKSGSTLNSHARAQFKKNLVDLAKAGSELVLIFGSEPTPETVAWIKKALEGYSGPPVTVRYLLTVGVPESTQPTGSTINSEAIAESFDNPQDQAEFEQVSTDILGDIEGEQGGPNPVENPTPQPGGTPAGDLGGIDFTSLELRYVTDSVNGNPVNRYAFRTGSLPDGAPSFGGRRNAAMATDALNVWLALSPEKFWVNLHPYEPDRIIDPAFGRTQAGQVLLEADLEMKEASGRMQRSDTELGRKFMEVLQGENKCFLGRRQWIEPLPASIHEDGDQLYILEIPLTVQLGKEDSDVSPGQSCPDQDPAITTSNGELYEKMIMPAVVQSVNHDPEFADLRRVYASRVAAEWYRKRNAIKPNQYAKQIDSGNVDKWTTDWDQREVFDRFVTSFNNAKPIFTWQTKVGDVTWTHNKAWGGVDFFKVELNDVGAEKFAQDYPELTAVARAPLAGTTAVQDQIWLGGATVVGDPAQLWPMQVTPWTPFRIPTPAPQRVLFYLAILTPVAVWGAVGGTLIWRRRRAGRGI</sequence>
<evidence type="ECO:0000313" key="2">
    <source>
        <dbReference type="Proteomes" id="UP000193484"/>
    </source>
</evidence>
<dbReference type="Proteomes" id="UP000193484">
    <property type="component" value="Unassembled WGS sequence"/>
</dbReference>
<organism evidence="1 2">
    <name type="scientific">Mycolicibacterium fallax</name>
    <name type="common">Mycobacterium fallax</name>
    <dbReference type="NCBI Taxonomy" id="1793"/>
    <lineage>
        <taxon>Bacteria</taxon>
        <taxon>Bacillati</taxon>
        <taxon>Actinomycetota</taxon>
        <taxon>Actinomycetes</taxon>
        <taxon>Mycobacteriales</taxon>
        <taxon>Mycobacteriaceae</taxon>
        <taxon>Mycolicibacterium</taxon>
    </lineage>
</organism>
<dbReference type="STRING" id="1793.AWC04_12485"/>